<organism evidence="3 4">
    <name type="scientific">Daedalea quercina L-15889</name>
    <dbReference type="NCBI Taxonomy" id="1314783"/>
    <lineage>
        <taxon>Eukaryota</taxon>
        <taxon>Fungi</taxon>
        <taxon>Dikarya</taxon>
        <taxon>Basidiomycota</taxon>
        <taxon>Agaricomycotina</taxon>
        <taxon>Agaricomycetes</taxon>
        <taxon>Polyporales</taxon>
        <taxon>Fomitopsis</taxon>
    </lineage>
</organism>
<gene>
    <name evidence="3" type="ORF">DAEQUDRAFT_728731</name>
</gene>
<sequence length="508" mass="57623">MPRRGATRNTGKTRALRKHDTLDDFFGASSSPPRAGKVRASGSRLDDDDDSQSSDAGAIHFEAAPTATDEDDPKSSPRHPSRKRRLRKRRADSDEENELRQSSEEETGVPVTWKSSGKAAGKRKAAAILDDEDEEEAQPRKRKLVKGQRPPTPEEEEDLLHEVDEERIIESRLRSRDKKSAFQKNLEKLKRKKRGQSLASSSSAEDDEIEDVPFADARPDKAQDGDSSQDGDDDAEEDTFIIEDDNAVAPELPPEFSMNTYQDLLHHFKIICQMFVHLAVHEQDERGATMADLSRNQYFAVPLQITRRKLVGMRDSLVTSSVWRTDYKKSLETYPDFEVHQLDFTVSGCDACHLGSRMSTRLGRLSGLPYDRDTFESFEERDSDDDSDEGDSENEGHDPCLKKEFNLGRFCAARTRVFHRFSHWEYALFGALAREVDELRTGASTRGFVRVAYARGVQPPDDLSDADGIMDWLDERGIINLEWQKIKEMMESARNLEMKAKKGEDDDD</sequence>
<feature type="region of interest" description="Disordered" evidence="1">
    <location>
        <begin position="1"/>
        <end position="235"/>
    </location>
</feature>
<dbReference type="AlphaFoldDB" id="A0A165P426"/>
<feature type="compositionally biased region" description="Basic residues" evidence="1">
    <location>
        <begin position="76"/>
        <end position="90"/>
    </location>
</feature>
<feature type="compositionally biased region" description="Basic and acidic residues" evidence="1">
    <location>
        <begin position="160"/>
        <end position="188"/>
    </location>
</feature>
<dbReference type="PANTHER" id="PTHR14689:SF0">
    <property type="entry name" value="COILED-COIL DOMAIN-CONTAINING PROTEIN 82"/>
    <property type="match status" value="1"/>
</dbReference>
<dbReference type="EMBL" id="KV429073">
    <property type="protein sequence ID" value="KZT67736.1"/>
    <property type="molecule type" value="Genomic_DNA"/>
</dbReference>
<dbReference type="OrthoDB" id="21499at2759"/>
<dbReference type="STRING" id="1314783.A0A165P426"/>
<dbReference type="Proteomes" id="UP000076727">
    <property type="component" value="Unassembled WGS sequence"/>
</dbReference>
<accession>A0A165P426</accession>
<reference evidence="3 4" key="1">
    <citation type="journal article" date="2016" name="Mol. Biol. Evol.">
        <title>Comparative Genomics of Early-Diverging Mushroom-Forming Fungi Provides Insights into the Origins of Lignocellulose Decay Capabilities.</title>
        <authorList>
            <person name="Nagy L.G."/>
            <person name="Riley R."/>
            <person name="Tritt A."/>
            <person name="Adam C."/>
            <person name="Daum C."/>
            <person name="Floudas D."/>
            <person name="Sun H."/>
            <person name="Yadav J.S."/>
            <person name="Pangilinan J."/>
            <person name="Larsson K.H."/>
            <person name="Matsuura K."/>
            <person name="Barry K."/>
            <person name="Labutti K."/>
            <person name="Kuo R."/>
            <person name="Ohm R.A."/>
            <person name="Bhattacharya S.S."/>
            <person name="Shirouzu T."/>
            <person name="Yoshinaga Y."/>
            <person name="Martin F.M."/>
            <person name="Grigoriev I.V."/>
            <person name="Hibbett D.S."/>
        </authorList>
    </citation>
    <scope>NUCLEOTIDE SEQUENCE [LARGE SCALE GENOMIC DNA]</scope>
    <source>
        <strain evidence="3 4">L-15889</strain>
    </source>
</reference>
<evidence type="ECO:0000256" key="1">
    <source>
        <dbReference type="SAM" id="MobiDB-lite"/>
    </source>
</evidence>
<evidence type="ECO:0000313" key="4">
    <source>
        <dbReference type="Proteomes" id="UP000076727"/>
    </source>
</evidence>
<evidence type="ECO:0000259" key="2">
    <source>
        <dbReference type="Pfam" id="PF13926"/>
    </source>
</evidence>
<dbReference type="Pfam" id="PF13926">
    <property type="entry name" value="DUF4211"/>
    <property type="match status" value="1"/>
</dbReference>
<feature type="domain" description="DUF4211" evidence="2">
    <location>
        <begin position="240"/>
        <end position="375"/>
    </location>
</feature>
<feature type="compositionally biased region" description="Acidic residues" evidence="1">
    <location>
        <begin position="204"/>
        <end position="213"/>
    </location>
</feature>
<feature type="region of interest" description="Disordered" evidence="1">
    <location>
        <begin position="376"/>
        <end position="398"/>
    </location>
</feature>
<proteinExistence type="predicted"/>
<dbReference type="PANTHER" id="PTHR14689">
    <property type="entry name" value="PHORBOL-ESTER_DAG-TYPE DOMAIN-CONTAINING PROTEIN"/>
    <property type="match status" value="1"/>
</dbReference>
<feature type="compositionally biased region" description="Acidic residues" evidence="1">
    <location>
        <begin position="381"/>
        <end position="393"/>
    </location>
</feature>
<evidence type="ECO:0000313" key="3">
    <source>
        <dbReference type="EMBL" id="KZT67736.1"/>
    </source>
</evidence>
<dbReference type="InterPro" id="IPR025451">
    <property type="entry name" value="DUF4211"/>
</dbReference>
<keyword evidence="4" id="KW-1185">Reference proteome</keyword>
<dbReference type="GO" id="GO:0005634">
    <property type="term" value="C:nucleus"/>
    <property type="evidence" value="ECO:0007669"/>
    <property type="project" value="TreeGrafter"/>
</dbReference>
<name>A0A165P426_9APHY</name>
<protein>
    <recommendedName>
        <fullName evidence="2">DUF4211 domain-containing protein</fullName>
    </recommendedName>
</protein>